<dbReference type="Proteomes" id="UP000252914">
    <property type="component" value="Unassembled WGS sequence"/>
</dbReference>
<dbReference type="SUPFAM" id="SSF103481">
    <property type="entry name" value="Multidrug resistance efflux transporter EmrE"/>
    <property type="match status" value="2"/>
</dbReference>
<evidence type="ECO:0000313" key="5">
    <source>
        <dbReference type="EMBL" id="RCG26409.1"/>
    </source>
</evidence>
<evidence type="ECO:0000256" key="2">
    <source>
        <dbReference type="SAM" id="MobiDB-lite"/>
    </source>
</evidence>
<sequence>MAAETVAGKTRTEAAALAAAAVTVVLWASAFVSIRSAGEHYSPGAMALGRLGAGALVLCAALLLRREGLPPRAAWPGIATSGVLWFGGYMVALNWGERLVDAGTAAMVVNVGPILMALLAGRFLKEGFPPRLMAGIAVSFAGAVTVGLSVSQGGDSSPLGVVLCLLAAIAYAIGVVSQKPALRHASPLQVTAFGCLIGFAACLPFSGQLLTQAGDAPLSASLNVAYLGVFPTALAFSTWAFALSRTTAGRMGSTTYVVPVLVVLMSWLALDEVPAPITLAGGLLCLAGVAVSRSGRTSPTARRPRGRPEGARGTARQATTHPRTAHDEQTHPLAGTSPPKEAGSAGLAADVPSPAGPSNGQPGA</sequence>
<comment type="similarity">
    <text evidence="1">Belongs to the EamA transporter family.</text>
</comment>
<evidence type="ECO:0000256" key="1">
    <source>
        <dbReference type="ARBA" id="ARBA00007362"/>
    </source>
</evidence>
<feature type="transmembrane region" description="Helical" evidence="3">
    <location>
        <begin position="102"/>
        <end position="120"/>
    </location>
</feature>
<protein>
    <submittedName>
        <fullName evidence="5">DMT family transporter</fullName>
    </submittedName>
</protein>
<dbReference type="InterPro" id="IPR000620">
    <property type="entry name" value="EamA_dom"/>
</dbReference>
<keyword evidence="3" id="KW-0472">Membrane</keyword>
<comment type="caution">
    <text evidence="5">The sequence shown here is derived from an EMBL/GenBank/DDBJ whole genome shotgun (WGS) entry which is preliminary data.</text>
</comment>
<dbReference type="InterPro" id="IPR052756">
    <property type="entry name" value="Alkyne_AA_exporter"/>
</dbReference>
<accession>A0A367F8Z4</accession>
<organism evidence="5 6">
    <name type="scientific">Streptomyces diacarni</name>
    <dbReference type="NCBI Taxonomy" id="2800381"/>
    <lineage>
        <taxon>Bacteria</taxon>
        <taxon>Bacillati</taxon>
        <taxon>Actinomycetota</taxon>
        <taxon>Actinomycetes</taxon>
        <taxon>Kitasatosporales</taxon>
        <taxon>Streptomycetaceae</taxon>
        <taxon>Streptomyces</taxon>
    </lineage>
</organism>
<dbReference type="PANTHER" id="PTHR12715">
    <property type="entry name" value="TRANSPORTER, DRUG/METABOLITE EXPORTER FAMILY"/>
    <property type="match status" value="1"/>
</dbReference>
<evidence type="ECO:0000313" key="6">
    <source>
        <dbReference type="Proteomes" id="UP000252914"/>
    </source>
</evidence>
<dbReference type="GO" id="GO:0016020">
    <property type="term" value="C:membrane"/>
    <property type="evidence" value="ECO:0007669"/>
    <property type="project" value="InterPro"/>
</dbReference>
<feature type="transmembrane region" description="Helical" evidence="3">
    <location>
        <begin position="44"/>
        <end position="64"/>
    </location>
</feature>
<dbReference type="AlphaFoldDB" id="A0A367F8Z4"/>
<feature type="transmembrane region" description="Helical" evidence="3">
    <location>
        <begin position="254"/>
        <end position="270"/>
    </location>
</feature>
<name>A0A367F8Z4_9ACTN</name>
<feature type="domain" description="EamA" evidence="4">
    <location>
        <begin position="17"/>
        <end position="146"/>
    </location>
</feature>
<feature type="transmembrane region" description="Helical" evidence="3">
    <location>
        <begin position="188"/>
        <end position="210"/>
    </location>
</feature>
<keyword evidence="3" id="KW-1133">Transmembrane helix</keyword>
<gene>
    <name evidence="5" type="ORF">DTL70_07505</name>
</gene>
<evidence type="ECO:0000256" key="3">
    <source>
        <dbReference type="SAM" id="Phobius"/>
    </source>
</evidence>
<dbReference type="Pfam" id="PF00892">
    <property type="entry name" value="EamA"/>
    <property type="match status" value="2"/>
</dbReference>
<feature type="transmembrane region" description="Helical" evidence="3">
    <location>
        <begin position="132"/>
        <end position="151"/>
    </location>
</feature>
<dbReference type="InterPro" id="IPR037185">
    <property type="entry name" value="EmrE-like"/>
</dbReference>
<feature type="region of interest" description="Disordered" evidence="2">
    <location>
        <begin position="295"/>
        <end position="364"/>
    </location>
</feature>
<feature type="transmembrane region" description="Helical" evidence="3">
    <location>
        <begin position="157"/>
        <end position="176"/>
    </location>
</feature>
<evidence type="ECO:0000259" key="4">
    <source>
        <dbReference type="Pfam" id="PF00892"/>
    </source>
</evidence>
<keyword evidence="3" id="KW-0812">Transmembrane</keyword>
<dbReference type="EMBL" id="QOIN01000034">
    <property type="protein sequence ID" value="RCG26409.1"/>
    <property type="molecule type" value="Genomic_DNA"/>
</dbReference>
<feature type="transmembrane region" description="Helical" evidence="3">
    <location>
        <begin position="12"/>
        <end position="32"/>
    </location>
</feature>
<keyword evidence="6" id="KW-1185">Reference proteome</keyword>
<feature type="transmembrane region" description="Helical" evidence="3">
    <location>
        <begin position="222"/>
        <end position="242"/>
    </location>
</feature>
<proteinExistence type="inferred from homology"/>
<reference evidence="5 6" key="1">
    <citation type="submission" date="2018-06" db="EMBL/GenBank/DDBJ databases">
        <title>Streptomyces reniochalinae sp. nov. and Streptomyces diacarnus sp. nov. from marine sponges.</title>
        <authorList>
            <person name="Li L."/>
        </authorList>
    </citation>
    <scope>NUCLEOTIDE SEQUENCE [LARGE SCALE GENOMIC DNA]</scope>
    <source>
        <strain evidence="5 6">LHW51701</strain>
    </source>
</reference>
<dbReference type="RefSeq" id="WP_114021058.1">
    <property type="nucleotide sequence ID" value="NZ_QOIN01000034.1"/>
</dbReference>
<feature type="domain" description="EamA" evidence="4">
    <location>
        <begin position="159"/>
        <end position="291"/>
    </location>
</feature>
<feature type="transmembrane region" description="Helical" evidence="3">
    <location>
        <begin position="276"/>
        <end position="295"/>
    </location>
</feature>
<feature type="transmembrane region" description="Helical" evidence="3">
    <location>
        <begin position="76"/>
        <end position="96"/>
    </location>
</feature>
<dbReference type="PANTHER" id="PTHR12715:SF4">
    <property type="entry name" value="EAMA DOMAIN-CONTAINING PROTEIN"/>
    <property type="match status" value="1"/>
</dbReference>